<sequence length="191" mass="21718">MPHYVSREDYFEAATAILSEVGFKALKMTTLHQRLGVTSGSFYNYFRNWPDFVAQFLEHWVGRTDRIAEQAAQPGDPLDRLVLLRKLSRTVPHDAEAAIRIWSAMDPAVAKIQADVDARRLALIRRAVAEVQGHEEDAEDLARYCLSLVVGVQQLTRPVDLDLLDDHLDRFIRQVVAEGRERPLTGRGRAR</sequence>
<evidence type="ECO:0000313" key="4">
    <source>
        <dbReference type="EMBL" id="GAA4546515.1"/>
    </source>
</evidence>
<feature type="domain" description="HTH tetR-type" evidence="3">
    <location>
        <begin position="4"/>
        <end position="64"/>
    </location>
</feature>
<keyword evidence="1 2" id="KW-0238">DNA-binding</keyword>
<organism evidence="4 5">
    <name type="scientific">Pseudonocardia xishanensis</name>
    <dbReference type="NCBI Taxonomy" id="630995"/>
    <lineage>
        <taxon>Bacteria</taxon>
        <taxon>Bacillati</taxon>
        <taxon>Actinomycetota</taxon>
        <taxon>Actinomycetes</taxon>
        <taxon>Pseudonocardiales</taxon>
        <taxon>Pseudonocardiaceae</taxon>
        <taxon>Pseudonocardia</taxon>
    </lineage>
</organism>
<gene>
    <name evidence="4" type="ORF">GCM10023175_28880</name>
</gene>
<dbReference type="RefSeq" id="WP_345417396.1">
    <property type="nucleotide sequence ID" value="NZ_BAABGT010000032.1"/>
</dbReference>
<dbReference type="Pfam" id="PF00440">
    <property type="entry name" value="TetR_N"/>
    <property type="match status" value="1"/>
</dbReference>
<evidence type="ECO:0000256" key="1">
    <source>
        <dbReference type="ARBA" id="ARBA00023125"/>
    </source>
</evidence>
<dbReference type="InterPro" id="IPR036271">
    <property type="entry name" value="Tet_transcr_reg_TetR-rel_C_sf"/>
</dbReference>
<dbReference type="InterPro" id="IPR001647">
    <property type="entry name" value="HTH_TetR"/>
</dbReference>
<dbReference type="PROSITE" id="PS50977">
    <property type="entry name" value="HTH_TETR_2"/>
    <property type="match status" value="1"/>
</dbReference>
<name>A0ABP8RRU2_9PSEU</name>
<reference evidence="5" key="1">
    <citation type="journal article" date="2019" name="Int. J. Syst. Evol. Microbiol.">
        <title>The Global Catalogue of Microorganisms (GCM) 10K type strain sequencing project: providing services to taxonomists for standard genome sequencing and annotation.</title>
        <authorList>
            <consortium name="The Broad Institute Genomics Platform"/>
            <consortium name="The Broad Institute Genome Sequencing Center for Infectious Disease"/>
            <person name="Wu L."/>
            <person name="Ma J."/>
        </authorList>
    </citation>
    <scope>NUCLEOTIDE SEQUENCE [LARGE SCALE GENOMIC DNA]</scope>
    <source>
        <strain evidence="5">JCM 17906</strain>
    </source>
</reference>
<dbReference type="Gene3D" id="1.10.357.10">
    <property type="entry name" value="Tetracycline Repressor, domain 2"/>
    <property type="match status" value="1"/>
</dbReference>
<evidence type="ECO:0000313" key="5">
    <source>
        <dbReference type="Proteomes" id="UP001501598"/>
    </source>
</evidence>
<protein>
    <submittedName>
        <fullName evidence="4">TetR/AcrR family transcriptional regulator</fullName>
    </submittedName>
</protein>
<dbReference type="InterPro" id="IPR050109">
    <property type="entry name" value="HTH-type_TetR-like_transc_reg"/>
</dbReference>
<evidence type="ECO:0000259" key="3">
    <source>
        <dbReference type="PROSITE" id="PS50977"/>
    </source>
</evidence>
<comment type="caution">
    <text evidence="4">The sequence shown here is derived from an EMBL/GenBank/DDBJ whole genome shotgun (WGS) entry which is preliminary data.</text>
</comment>
<dbReference type="PANTHER" id="PTHR30055:SF239">
    <property type="entry name" value="TRANSCRIPTIONAL REGULATORY PROTEIN"/>
    <property type="match status" value="1"/>
</dbReference>
<dbReference type="InterPro" id="IPR009057">
    <property type="entry name" value="Homeodomain-like_sf"/>
</dbReference>
<dbReference type="PANTHER" id="PTHR30055">
    <property type="entry name" value="HTH-TYPE TRANSCRIPTIONAL REGULATOR RUTR"/>
    <property type="match status" value="1"/>
</dbReference>
<evidence type="ECO:0000256" key="2">
    <source>
        <dbReference type="PROSITE-ProRule" id="PRU00335"/>
    </source>
</evidence>
<accession>A0ABP8RRU2</accession>
<dbReference type="SUPFAM" id="SSF46689">
    <property type="entry name" value="Homeodomain-like"/>
    <property type="match status" value="1"/>
</dbReference>
<keyword evidence="5" id="KW-1185">Reference proteome</keyword>
<dbReference type="EMBL" id="BAABGT010000032">
    <property type="protein sequence ID" value="GAA4546515.1"/>
    <property type="molecule type" value="Genomic_DNA"/>
</dbReference>
<dbReference type="SUPFAM" id="SSF48498">
    <property type="entry name" value="Tetracyclin repressor-like, C-terminal domain"/>
    <property type="match status" value="1"/>
</dbReference>
<proteinExistence type="predicted"/>
<dbReference type="Proteomes" id="UP001501598">
    <property type="component" value="Unassembled WGS sequence"/>
</dbReference>
<feature type="DNA-binding region" description="H-T-H motif" evidence="2">
    <location>
        <begin position="27"/>
        <end position="46"/>
    </location>
</feature>